<dbReference type="STRING" id="1317124.DW2_08232"/>
<dbReference type="Pfam" id="PF03705">
    <property type="entry name" value="CheR_N"/>
    <property type="match status" value="1"/>
</dbReference>
<evidence type="ECO:0000256" key="4">
    <source>
        <dbReference type="ARBA" id="ARBA00022691"/>
    </source>
</evidence>
<feature type="domain" description="CheR-type methyltransferase" evidence="7">
    <location>
        <begin position="6"/>
        <end position="281"/>
    </location>
</feature>
<dbReference type="InterPro" id="IPR022642">
    <property type="entry name" value="CheR_C"/>
</dbReference>
<dbReference type="InterPro" id="IPR036804">
    <property type="entry name" value="CheR_N_sf"/>
</dbReference>
<keyword evidence="4 5" id="KW-0949">S-adenosyl-L-methionine</keyword>
<dbReference type="SUPFAM" id="SSF47757">
    <property type="entry name" value="Chemotaxis receptor methyltransferase CheR, N-terminal domain"/>
    <property type="match status" value="1"/>
</dbReference>
<evidence type="ECO:0000259" key="7">
    <source>
        <dbReference type="PROSITE" id="PS50123"/>
    </source>
</evidence>
<evidence type="ECO:0000313" key="8">
    <source>
        <dbReference type="EMBL" id="KFE35402.1"/>
    </source>
</evidence>
<sequence>MNAPAPKDERITLSAEEFDALAAIVHEVSGIVVSAGKSSMVHSRLWKRLRALGKSDYSSYIAHLRSPEGVEERRHLVSALTTNVTGFFRENHHFETLRDQVLPPLLARARAGGRVRLWSAGCSTGAEAYSMAITIAQTAPDFANYDIRILATDIDPLMVAHGKEARFDLNAVAGLSEDLRTQFLIPAENDFQIIPALRSLVQFRELNLHDAWPMSGGFDVIFCRNVVIYFTPEARMRLWTRFESKLAPGGWMFMGHSERIPDLTQTRLDPAGITAYRLRAEDAATKATQCL</sequence>
<dbReference type="GO" id="GO:0032259">
    <property type="term" value="P:methylation"/>
    <property type="evidence" value="ECO:0007669"/>
    <property type="project" value="UniProtKB-KW"/>
</dbReference>
<keyword evidence="2 5" id="KW-0489">Methyltransferase</keyword>
<organism evidence="8 9">
    <name type="scientific">Thioclava atlantica</name>
    <dbReference type="NCBI Taxonomy" id="1317124"/>
    <lineage>
        <taxon>Bacteria</taxon>
        <taxon>Pseudomonadati</taxon>
        <taxon>Pseudomonadota</taxon>
        <taxon>Alphaproteobacteria</taxon>
        <taxon>Rhodobacterales</taxon>
        <taxon>Paracoccaceae</taxon>
        <taxon>Thioclava</taxon>
    </lineage>
</organism>
<dbReference type="PANTHER" id="PTHR24422">
    <property type="entry name" value="CHEMOTAXIS PROTEIN METHYLTRANSFERASE"/>
    <property type="match status" value="1"/>
</dbReference>
<keyword evidence="3 5" id="KW-0808">Transferase</keyword>
<comment type="function">
    <text evidence="5">Methylation of the membrane-bound methyl-accepting chemotaxis proteins (MCP) to form gamma-glutamyl methyl ester residues in MCP.</text>
</comment>
<feature type="binding site" evidence="6">
    <location>
        <begin position="207"/>
        <end position="208"/>
    </location>
    <ligand>
        <name>S-adenosyl-L-methionine</name>
        <dbReference type="ChEBI" id="CHEBI:59789"/>
    </ligand>
</feature>
<name>A0A085TXF5_9RHOB</name>
<dbReference type="PIRSF" id="PIRSF000410">
    <property type="entry name" value="CheR"/>
    <property type="match status" value="1"/>
</dbReference>
<evidence type="ECO:0000256" key="6">
    <source>
        <dbReference type="PIRSR" id="PIRSR000410-1"/>
    </source>
</evidence>
<dbReference type="Gene3D" id="3.40.50.150">
    <property type="entry name" value="Vaccinia Virus protein VP39"/>
    <property type="match status" value="1"/>
</dbReference>
<dbReference type="PROSITE" id="PS50123">
    <property type="entry name" value="CHER"/>
    <property type="match status" value="1"/>
</dbReference>
<reference evidence="9" key="1">
    <citation type="submission" date="2013-04" db="EMBL/GenBank/DDBJ databases">
        <title>Thioclava sp. 13D2W-2 Genome Sequencing.</title>
        <authorList>
            <person name="Lai Q."/>
            <person name="Li G."/>
            <person name="Shao Z."/>
        </authorList>
    </citation>
    <scope>NUCLEOTIDE SEQUENCE [LARGE SCALE GENOMIC DNA]</scope>
    <source>
        <strain evidence="9">13D2W-2</strain>
    </source>
</reference>
<evidence type="ECO:0000256" key="1">
    <source>
        <dbReference type="ARBA" id="ARBA00001541"/>
    </source>
</evidence>
<dbReference type="PANTHER" id="PTHR24422:SF19">
    <property type="entry name" value="CHEMOTAXIS PROTEIN METHYLTRANSFERASE"/>
    <property type="match status" value="1"/>
</dbReference>
<evidence type="ECO:0000256" key="5">
    <source>
        <dbReference type="PIRNR" id="PIRNR000410"/>
    </source>
</evidence>
<dbReference type="CDD" id="cd02440">
    <property type="entry name" value="AdoMet_MTases"/>
    <property type="match status" value="1"/>
</dbReference>
<dbReference type="InterPro" id="IPR029063">
    <property type="entry name" value="SAM-dependent_MTases_sf"/>
</dbReference>
<proteinExistence type="predicted"/>
<feature type="binding site" evidence="6">
    <location>
        <position position="153"/>
    </location>
    <ligand>
        <name>S-adenosyl-L-methionine</name>
        <dbReference type="ChEBI" id="CHEBI:59789"/>
    </ligand>
</feature>
<dbReference type="InterPro" id="IPR022641">
    <property type="entry name" value="CheR_N"/>
</dbReference>
<dbReference type="GO" id="GO:0008983">
    <property type="term" value="F:protein-glutamate O-methyltransferase activity"/>
    <property type="evidence" value="ECO:0007669"/>
    <property type="project" value="UniProtKB-EC"/>
</dbReference>
<dbReference type="InterPro" id="IPR050903">
    <property type="entry name" value="Bact_Chemotaxis_MeTrfase"/>
</dbReference>
<keyword evidence="9" id="KW-1185">Reference proteome</keyword>
<accession>A0A085TXF5</accession>
<feature type="binding site" evidence="6">
    <location>
        <position position="85"/>
    </location>
    <ligand>
        <name>S-adenosyl-L-methionine</name>
        <dbReference type="ChEBI" id="CHEBI:59789"/>
    </ligand>
</feature>
<dbReference type="InterPro" id="IPR026024">
    <property type="entry name" value="Chemotaxis_MeTrfase_CheR"/>
</dbReference>
<gene>
    <name evidence="8" type="ORF">DW2_08232</name>
</gene>
<evidence type="ECO:0000256" key="2">
    <source>
        <dbReference type="ARBA" id="ARBA00022603"/>
    </source>
</evidence>
<feature type="binding site" evidence="6">
    <location>
        <position position="83"/>
    </location>
    <ligand>
        <name>S-adenosyl-L-methionine</name>
        <dbReference type="ChEBI" id="CHEBI:59789"/>
    </ligand>
</feature>
<dbReference type="PRINTS" id="PR00996">
    <property type="entry name" value="CHERMTFRASE"/>
</dbReference>
<comment type="catalytic activity">
    <reaction evidence="1 5">
        <text>L-glutamyl-[protein] + S-adenosyl-L-methionine = [protein]-L-glutamate 5-O-methyl ester + S-adenosyl-L-homocysteine</text>
        <dbReference type="Rhea" id="RHEA:24452"/>
        <dbReference type="Rhea" id="RHEA-COMP:10208"/>
        <dbReference type="Rhea" id="RHEA-COMP:10311"/>
        <dbReference type="ChEBI" id="CHEBI:29973"/>
        <dbReference type="ChEBI" id="CHEBI:57856"/>
        <dbReference type="ChEBI" id="CHEBI:59789"/>
        <dbReference type="ChEBI" id="CHEBI:82795"/>
        <dbReference type="EC" id="2.1.1.80"/>
    </reaction>
</comment>
<dbReference type="Gene3D" id="1.10.155.10">
    <property type="entry name" value="Chemotaxis receptor methyltransferase CheR, N-terminal domain"/>
    <property type="match status" value="1"/>
</dbReference>
<feature type="binding site" evidence="6">
    <location>
        <position position="89"/>
    </location>
    <ligand>
        <name>S-adenosyl-L-methionine</name>
        <dbReference type="ChEBI" id="CHEBI:59789"/>
    </ligand>
</feature>
<protein>
    <recommendedName>
        <fullName evidence="5">Chemotaxis protein methyltransferase</fullName>
        <ecNumber evidence="5">2.1.1.80</ecNumber>
    </recommendedName>
</protein>
<dbReference type="SUPFAM" id="SSF53335">
    <property type="entry name" value="S-adenosyl-L-methionine-dependent methyltransferases"/>
    <property type="match status" value="1"/>
</dbReference>
<feature type="binding site" evidence="6">
    <location>
        <position position="127"/>
    </location>
    <ligand>
        <name>S-adenosyl-L-methionine</name>
        <dbReference type="ChEBI" id="CHEBI:59789"/>
    </ligand>
</feature>
<dbReference type="SMART" id="SM00138">
    <property type="entry name" value="MeTrc"/>
    <property type="match status" value="1"/>
</dbReference>
<dbReference type="OrthoDB" id="9816309at2"/>
<dbReference type="Pfam" id="PF01739">
    <property type="entry name" value="CheR"/>
    <property type="match status" value="1"/>
</dbReference>
<dbReference type="InterPro" id="IPR000780">
    <property type="entry name" value="CheR_MeTrfase"/>
</dbReference>
<dbReference type="AlphaFoldDB" id="A0A085TXF5"/>
<evidence type="ECO:0000256" key="3">
    <source>
        <dbReference type="ARBA" id="ARBA00022679"/>
    </source>
</evidence>
<dbReference type="PATRIC" id="fig|1317124.6.peg.1675"/>
<dbReference type="EC" id="2.1.1.80" evidence="5"/>
<dbReference type="eggNOG" id="COG1352">
    <property type="taxonomic scope" value="Bacteria"/>
</dbReference>
<dbReference type="RefSeq" id="WP_038145316.1">
    <property type="nucleotide sequence ID" value="NZ_AQRC01000005.1"/>
</dbReference>
<feature type="binding site" evidence="6">
    <location>
        <begin position="224"/>
        <end position="225"/>
    </location>
    <ligand>
        <name>S-adenosyl-L-methionine</name>
        <dbReference type="ChEBI" id="CHEBI:59789"/>
    </ligand>
</feature>
<dbReference type="Proteomes" id="UP000028607">
    <property type="component" value="Unassembled WGS sequence"/>
</dbReference>
<evidence type="ECO:0000313" key="9">
    <source>
        <dbReference type="Proteomes" id="UP000028607"/>
    </source>
</evidence>
<dbReference type="EMBL" id="AQRC01000005">
    <property type="protein sequence ID" value="KFE35402.1"/>
    <property type="molecule type" value="Genomic_DNA"/>
</dbReference>
<comment type="caution">
    <text evidence="8">The sequence shown here is derived from an EMBL/GenBank/DDBJ whole genome shotgun (WGS) entry which is preliminary data.</text>
</comment>
<reference evidence="8 9" key="2">
    <citation type="journal article" date="2015" name="Antonie Van Leeuwenhoek">
        <title>Thioclava indica sp. nov., isolated from surface seawater of the Indian Ocean.</title>
        <authorList>
            <person name="Liu Y."/>
            <person name="Lai Q."/>
            <person name="Du J."/>
            <person name="Xu H."/>
            <person name="Jiang L."/>
            <person name="Shao Z."/>
        </authorList>
    </citation>
    <scope>NUCLEOTIDE SEQUENCE [LARGE SCALE GENOMIC DNA]</scope>
    <source>
        <strain evidence="8 9">13D2W-2</strain>
    </source>
</reference>